<feature type="transmembrane region" description="Helical" evidence="1">
    <location>
        <begin position="331"/>
        <end position="348"/>
    </location>
</feature>
<feature type="transmembrane region" description="Helical" evidence="1">
    <location>
        <begin position="306"/>
        <end position="325"/>
    </location>
</feature>
<feature type="transmembrane region" description="Helical" evidence="1">
    <location>
        <begin position="62"/>
        <end position="82"/>
    </location>
</feature>
<feature type="transmembrane region" description="Helical" evidence="1">
    <location>
        <begin position="143"/>
        <end position="166"/>
    </location>
</feature>
<gene>
    <name evidence="2" type="ORF">JOF34_002071</name>
</gene>
<keyword evidence="1" id="KW-0472">Membrane</keyword>
<evidence type="ECO:0000313" key="2">
    <source>
        <dbReference type="EMBL" id="MBP2437485.1"/>
    </source>
</evidence>
<proteinExistence type="predicted"/>
<accession>A0ABS4ZJL4</accession>
<keyword evidence="1" id="KW-0812">Transmembrane</keyword>
<keyword evidence="1" id="KW-1133">Transmembrane helix</keyword>
<organism evidence="2 3">
    <name type="scientific">Microbacterium amylolyticum</name>
    <dbReference type="NCBI Taxonomy" id="936337"/>
    <lineage>
        <taxon>Bacteria</taxon>
        <taxon>Bacillati</taxon>
        <taxon>Actinomycetota</taxon>
        <taxon>Actinomycetes</taxon>
        <taxon>Micrococcales</taxon>
        <taxon>Microbacteriaceae</taxon>
        <taxon>Microbacterium</taxon>
    </lineage>
</organism>
<evidence type="ECO:0000256" key="1">
    <source>
        <dbReference type="SAM" id="Phobius"/>
    </source>
</evidence>
<dbReference type="RefSeq" id="WP_165133840.1">
    <property type="nucleotide sequence ID" value="NZ_CP049253.1"/>
</dbReference>
<evidence type="ECO:0008006" key="4">
    <source>
        <dbReference type="Google" id="ProtNLM"/>
    </source>
</evidence>
<feature type="transmembrane region" description="Helical" evidence="1">
    <location>
        <begin position="377"/>
        <end position="398"/>
    </location>
</feature>
<keyword evidence="3" id="KW-1185">Reference proteome</keyword>
<name>A0ABS4ZJL4_9MICO</name>
<dbReference type="Proteomes" id="UP001519362">
    <property type="component" value="Unassembled WGS sequence"/>
</dbReference>
<feature type="transmembrane region" description="Helical" evidence="1">
    <location>
        <begin position="113"/>
        <end position="137"/>
    </location>
</feature>
<feature type="transmembrane region" description="Helical" evidence="1">
    <location>
        <begin position="212"/>
        <end position="234"/>
    </location>
</feature>
<feature type="transmembrane region" description="Helical" evidence="1">
    <location>
        <begin position="473"/>
        <end position="492"/>
    </location>
</feature>
<evidence type="ECO:0000313" key="3">
    <source>
        <dbReference type="Proteomes" id="UP001519362"/>
    </source>
</evidence>
<comment type="caution">
    <text evidence="2">The sequence shown here is derived from an EMBL/GenBank/DDBJ whole genome shotgun (WGS) entry which is preliminary data.</text>
</comment>
<dbReference type="EMBL" id="JAGIOL010000001">
    <property type="protein sequence ID" value="MBP2437485.1"/>
    <property type="molecule type" value="Genomic_DNA"/>
</dbReference>
<reference evidence="2 3" key="1">
    <citation type="submission" date="2021-03" db="EMBL/GenBank/DDBJ databases">
        <title>Sequencing the genomes of 1000 actinobacteria strains.</title>
        <authorList>
            <person name="Klenk H.-P."/>
        </authorList>
    </citation>
    <scope>NUCLEOTIDE SEQUENCE [LARGE SCALE GENOMIC DNA]</scope>
    <source>
        <strain evidence="2 3">DSM 24221</strain>
    </source>
</reference>
<sequence length="494" mass="49740">MTRPVRLALRIWRDRGQRSPGDRAFAVYLAAMLTLTVVAPIARAAWLGIVSPDGIAMLTSDASAHVTSLIVATVWASSLILGRDRGPAVRPQFLTHALATSSIPRSVAFLGPVLRSGVGVVLLTTAASGAIGAGLVSAGSADLLAGVTFAVTGAVVGTITAVLWLMGQALPRAAVVTAAGIITLGSVSMAIPSTMALTPWGWAGLAYPGADVGGALIALTAVSIAFIACTPTLINRVRLSVLIDQASRWDQATGHATAMSLDAAVSVYRPLPRVGRTLRAIPRRAPLPLTFFVRDAVGASRTPGRLIAGTTALVLATLVVVLASAPGAPSVFLGAVAGIAMFAGLGPLTDGIRHAANVAAGLPLYGLSDESLLANHLVFPAIAIAVVGMSVCAATGFAGGPAPLASTLVTGALSLIARAGGALKGPLPVTLLTPIPTPMGDIGAAARAVWAVDGVVLTALGGAAAIMMFAAPVPLIVVCAVTIGIGVARWRYRR</sequence>
<protein>
    <recommendedName>
        <fullName evidence="4">ABC-2 type transport system permease protein</fullName>
    </recommendedName>
</protein>
<feature type="transmembrane region" description="Helical" evidence="1">
    <location>
        <begin position="173"/>
        <end position="192"/>
    </location>
</feature>
<feature type="transmembrane region" description="Helical" evidence="1">
    <location>
        <begin position="21"/>
        <end position="42"/>
    </location>
</feature>